<dbReference type="PANTHER" id="PTHR39200">
    <property type="entry name" value="HYPOTHETICAL EXPORTED PROTEIN"/>
    <property type="match status" value="1"/>
</dbReference>
<evidence type="ECO:0000259" key="1">
    <source>
        <dbReference type="Pfam" id="PF10988"/>
    </source>
</evidence>
<dbReference type="Gene3D" id="2.160.20.120">
    <property type="match status" value="1"/>
</dbReference>
<dbReference type="EMBL" id="CDOI01000147">
    <property type="protein sequence ID" value="CEN46469.1"/>
    <property type="molecule type" value="Genomic_DNA"/>
</dbReference>
<dbReference type="Proteomes" id="UP000045051">
    <property type="component" value="Unassembled WGS sequence"/>
</dbReference>
<dbReference type="RefSeq" id="WP_042344321.1">
    <property type="nucleotide sequence ID" value="NZ_CDOI01000147.1"/>
</dbReference>
<proteinExistence type="predicted"/>
<reference evidence="2 3" key="1">
    <citation type="submission" date="2015-01" db="EMBL/GenBank/DDBJ databases">
        <authorList>
            <person name="Xiang T."/>
            <person name="Song Y."/>
            <person name="Huang L."/>
            <person name="Wang B."/>
            <person name="Wu P."/>
        </authorList>
    </citation>
    <scope>NUCLEOTIDE SEQUENCE [LARGE SCALE GENOMIC DNA]</scope>
    <source>
        <strain evidence="2 3">CcD38</strain>
    </source>
</reference>
<name>A0A0B7I6Y3_9FLAO</name>
<dbReference type="AlphaFoldDB" id="A0A0B7I6Y3"/>
<sequence length="241" mass="26024">MKNIFAFLFIAFSATSYGQFFLKETIKDNGNVKVENRTTEAYTKVSNIGNLYVVLTEGKVGSIRVEASDNILQYILTKVENGELSIRLDPKNNYTLKHKVVVYVPVDQSLQKILQKGSGDVELKDLLKVEQLSCELAGSGDLKINVKAKQLSLSVVGSGDLEAKGSVTELQAELTGSGDLDAEKLTAMNAKVTVNGSGDITTFVTENVEARVSGSGDIAIKGNPKKRDSKVMGSGDIRFIP</sequence>
<protein>
    <recommendedName>
        <fullName evidence="1">Putative auto-transporter adhesin head GIN domain-containing protein</fullName>
    </recommendedName>
</protein>
<feature type="domain" description="Putative auto-transporter adhesin head GIN" evidence="1">
    <location>
        <begin position="42"/>
        <end position="224"/>
    </location>
</feature>
<evidence type="ECO:0000313" key="2">
    <source>
        <dbReference type="EMBL" id="CEN46469.1"/>
    </source>
</evidence>
<dbReference type="Pfam" id="PF10988">
    <property type="entry name" value="DUF2807"/>
    <property type="match status" value="1"/>
</dbReference>
<organism evidence="2 3">
    <name type="scientific">Capnocytophaga canis</name>
    <dbReference type="NCBI Taxonomy" id="1848903"/>
    <lineage>
        <taxon>Bacteria</taxon>
        <taxon>Pseudomonadati</taxon>
        <taxon>Bacteroidota</taxon>
        <taxon>Flavobacteriia</taxon>
        <taxon>Flavobacteriales</taxon>
        <taxon>Flavobacteriaceae</taxon>
        <taxon>Capnocytophaga</taxon>
    </lineage>
</organism>
<dbReference type="PANTHER" id="PTHR39200:SF1">
    <property type="entry name" value="AUTO-TRANSPORTER ADHESIN HEAD GIN DOMAIN-CONTAINING PROTEIN-RELATED"/>
    <property type="match status" value="1"/>
</dbReference>
<evidence type="ECO:0000313" key="3">
    <source>
        <dbReference type="Proteomes" id="UP000045051"/>
    </source>
</evidence>
<gene>
    <name evidence="2" type="ORF">CCAND38_360007</name>
</gene>
<dbReference type="InterPro" id="IPR021255">
    <property type="entry name" value="DUF2807"/>
</dbReference>
<keyword evidence="3" id="KW-1185">Reference proteome</keyword>
<accession>A0A0B7I6Y3</accession>